<dbReference type="PANTHER" id="PTHR10334">
    <property type="entry name" value="CYSTEINE-RICH SECRETORY PROTEIN-RELATED"/>
    <property type="match status" value="1"/>
</dbReference>
<sequence>MKLYIVGEISLVQVLLAILGIAHATEFQCWNFKSTDTLREQYLSSITKLRKQISEGNAQCNQTKCPQGQNIYKLNWDCELELKAQEAVDQCKLNVKEPAGYSQIIKKVKATCNPTKVLKKQIEEWWTTAVTNAGVANPPVNKAGLEDFAKLANGRATKIGCAQKNCNEQLFVACVVNEPAPADGAAIYEVGTGCSKKEDCTTYLESKCKSDDNTICPENQIITDTVRRAFLDGHNQRRHTAVPRKEALTVRHKLGAMAGLHLGTTMKIHMLSVAITLVKKTQPERTWWSEISRGRMLQKDEERNKYSSSLGIPNFANMAWDTHEKLGCAIVTCNSNTNVVCHYSPKSSGEGLQIYKMGPICKRCHDYPGTYCSEGLCTL</sequence>
<evidence type="ECO:0000259" key="2">
    <source>
        <dbReference type="SMART" id="SM00198"/>
    </source>
</evidence>
<feature type="chain" id="PRO_5002307475" evidence="1">
    <location>
        <begin position="25"/>
        <end position="379"/>
    </location>
</feature>
<dbReference type="InterPro" id="IPR014044">
    <property type="entry name" value="CAP_dom"/>
</dbReference>
<reference evidence="3 4" key="1">
    <citation type="submission" date="2013-05" db="EMBL/GenBank/DDBJ databases">
        <title>Draft genome of the parasitic nematode Anyclostoma ceylanicum.</title>
        <authorList>
            <person name="Mitreva M."/>
        </authorList>
    </citation>
    <scope>NUCLEOTIDE SEQUENCE [LARGE SCALE GENOMIC DNA]</scope>
</reference>
<dbReference type="CDD" id="cd05380">
    <property type="entry name" value="CAP_euk"/>
    <property type="match status" value="1"/>
</dbReference>
<keyword evidence="4" id="KW-1185">Reference proteome</keyword>
<evidence type="ECO:0000256" key="1">
    <source>
        <dbReference type="SAM" id="SignalP"/>
    </source>
</evidence>
<protein>
    <submittedName>
        <fullName evidence="3">SCP-like protein</fullName>
    </submittedName>
</protein>
<dbReference type="InterPro" id="IPR001283">
    <property type="entry name" value="CRISP-related"/>
</dbReference>
<dbReference type="Pfam" id="PF00188">
    <property type="entry name" value="CAP"/>
    <property type="match status" value="2"/>
</dbReference>
<dbReference type="InterPro" id="IPR035940">
    <property type="entry name" value="CAP_sf"/>
</dbReference>
<accession>A0A0D6M004</accession>
<evidence type="ECO:0000313" key="3">
    <source>
        <dbReference type="EMBL" id="EPB73212.1"/>
    </source>
</evidence>
<organism evidence="3 4">
    <name type="scientific">Ancylostoma ceylanicum</name>
    <dbReference type="NCBI Taxonomy" id="53326"/>
    <lineage>
        <taxon>Eukaryota</taxon>
        <taxon>Metazoa</taxon>
        <taxon>Ecdysozoa</taxon>
        <taxon>Nematoda</taxon>
        <taxon>Chromadorea</taxon>
        <taxon>Rhabditida</taxon>
        <taxon>Rhabditina</taxon>
        <taxon>Rhabditomorpha</taxon>
        <taxon>Strongyloidea</taxon>
        <taxon>Ancylostomatidae</taxon>
        <taxon>Ancylostomatinae</taxon>
        <taxon>Ancylostoma</taxon>
    </lineage>
</organism>
<proteinExistence type="predicted"/>
<dbReference type="SMART" id="SM00198">
    <property type="entry name" value="SCP"/>
    <property type="match status" value="1"/>
</dbReference>
<feature type="domain" description="SCP" evidence="2">
    <location>
        <begin position="37"/>
        <end position="177"/>
    </location>
</feature>
<keyword evidence="1" id="KW-0732">Signal</keyword>
<dbReference type="EMBL" id="KE125001">
    <property type="protein sequence ID" value="EPB73212.1"/>
    <property type="molecule type" value="Genomic_DNA"/>
</dbReference>
<evidence type="ECO:0000313" key="4">
    <source>
        <dbReference type="Proteomes" id="UP000054495"/>
    </source>
</evidence>
<dbReference type="Proteomes" id="UP000054495">
    <property type="component" value="Unassembled WGS sequence"/>
</dbReference>
<dbReference type="AlphaFoldDB" id="A0A0D6M004"/>
<dbReference type="SUPFAM" id="SSF55797">
    <property type="entry name" value="PR-1-like"/>
    <property type="match status" value="2"/>
</dbReference>
<gene>
    <name evidence="3" type="ORF">ANCCEY_07719</name>
</gene>
<feature type="signal peptide" evidence="1">
    <location>
        <begin position="1"/>
        <end position="24"/>
    </location>
</feature>
<name>A0A0D6M004_9BILA</name>
<dbReference type="Gene3D" id="3.40.33.10">
    <property type="entry name" value="CAP"/>
    <property type="match status" value="2"/>
</dbReference>